<dbReference type="InterPro" id="IPR011006">
    <property type="entry name" value="CheY-like_superfamily"/>
</dbReference>
<organism evidence="3 4">
    <name type="scientific">Flaviaesturariibacter flavus</name>
    <dbReference type="NCBI Taxonomy" id="2502780"/>
    <lineage>
        <taxon>Bacteria</taxon>
        <taxon>Pseudomonadati</taxon>
        <taxon>Bacteroidota</taxon>
        <taxon>Chitinophagia</taxon>
        <taxon>Chitinophagales</taxon>
        <taxon>Chitinophagaceae</taxon>
        <taxon>Flaviaestuariibacter</taxon>
    </lineage>
</organism>
<dbReference type="SUPFAM" id="SSF52172">
    <property type="entry name" value="CheY-like"/>
    <property type="match status" value="1"/>
</dbReference>
<dbReference type="OrthoDB" id="7631574at2"/>
<feature type="modified residue" description="4-aspartylphosphate" evidence="1">
    <location>
        <position position="60"/>
    </location>
</feature>
<dbReference type="Proteomes" id="UP000295334">
    <property type="component" value="Unassembled WGS sequence"/>
</dbReference>
<dbReference type="Gene3D" id="3.40.50.2300">
    <property type="match status" value="1"/>
</dbReference>
<gene>
    <name evidence="3" type="ORF">EPD60_12260</name>
</gene>
<dbReference type="PANTHER" id="PTHR44520:SF2">
    <property type="entry name" value="RESPONSE REGULATOR RCP1"/>
    <property type="match status" value="1"/>
</dbReference>
<dbReference type="GO" id="GO:0000160">
    <property type="term" value="P:phosphorelay signal transduction system"/>
    <property type="evidence" value="ECO:0007669"/>
    <property type="project" value="InterPro"/>
</dbReference>
<proteinExistence type="predicted"/>
<reference evidence="3 4" key="1">
    <citation type="submission" date="2019-03" db="EMBL/GenBank/DDBJ databases">
        <authorList>
            <person name="Kim M.K.M."/>
        </authorList>
    </citation>
    <scope>NUCLEOTIDE SEQUENCE [LARGE SCALE GENOMIC DNA]</scope>
    <source>
        <strain evidence="3 4">17J68-12</strain>
    </source>
</reference>
<dbReference type="PANTHER" id="PTHR44520">
    <property type="entry name" value="RESPONSE REGULATOR RCP1-RELATED"/>
    <property type="match status" value="1"/>
</dbReference>
<accession>A0A4R1B9I3</accession>
<dbReference type="AlphaFoldDB" id="A0A4R1B9I3"/>
<keyword evidence="1" id="KW-0597">Phosphoprotein</keyword>
<sequence>MNAAYTIYYAEDDLDDLYILSEVMEAYPEVSLRHFANGQLLLETLARTVPGAWPCLILLDLNMPQLDGRETLMQLRANDAWNSIPVVLFTTSNSVLDLRFAAQWQVELITKPLLFDGMEQVARRIVGHCRSRLAR</sequence>
<dbReference type="RefSeq" id="WP_131449765.1">
    <property type="nucleotide sequence ID" value="NZ_SJZI01000044.1"/>
</dbReference>
<evidence type="ECO:0000313" key="4">
    <source>
        <dbReference type="Proteomes" id="UP000295334"/>
    </source>
</evidence>
<dbReference type="SMART" id="SM00448">
    <property type="entry name" value="REC"/>
    <property type="match status" value="1"/>
</dbReference>
<evidence type="ECO:0000256" key="1">
    <source>
        <dbReference type="PROSITE-ProRule" id="PRU00169"/>
    </source>
</evidence>
<name>A0A4R1B9I3_9BACT</name>
<keyword evidence="4" id="KW-1185">Reference proteome</keyword>
<comment type="caution">
    <text evidence="3">The sequence shown here is derived from an EMBL/GenBank/DDBJ whole genome shotgun (WGS) entry which is preliminary data.</text>
</comment>
<dbReference type="PROSITE" id="PS50110">
    <property type="entry name" value="RESPONSE_REGULATORY"/>
    <property type="match status" value="1"/>
</dbReference>
<feature type="domain" description="Response regulatory" evidence="2">
    <location>
        <begin position="6"/>
        <end position="126"/>
    </location>
</feature>
<dbReference type="InterPro" id="IPR052893">
    <property type="entry name" value="TCS_response_regulator"/>
</dbReference>
<dbReference type="EMBL" id="SJZI01000044">
    <property type="protein sequence ID" value="TCJ13564.1"/>
    <property type="molecule type" value="Genomic_DNA"/>
</dbReference>
<evidence type="ECO:0000313" key="3">
    <source>
        <dbReference type="EMBL" id="TCJ13564.1"/>
    </source>
</evidence>
<protein>
    <submittedName>
        <fullName evidence="3">Response regulator</fullName>
    </submittedName>
</protein>
<dbReference type="Pfam" id="PF00072">
    <property type="entry name" value="Response_reg"/>
    <property type="match status" value="1"/>
</dbReference>
<evidence type="ECO:0000259" key="2">
    <source>
        <dbReference type="PROSITE" id="PS50110"/>
    </source>
</evidence>
<dbReference type="InterPro" id="IPR001789">
    <property type="entry name" value="Sig_transdc_resp-reg_receiver"/>
</dbReference>